<dbReference type="OMA" id="CPAINEN"/>
<keyword evidence="4" id="KW-1185">Reference proteome</keyword>
<reference evidence="2" key="3">
    <citation type="submission" date="2018-07" db="EMBL/GenBank/DDBJ databases">
        <title>WGS assembly of Glycine max.</title>
        <authorList>
            <person name="Schmutz J."/>
            <person name="Cannon S."/>
            <person name="Schlueter J."/>
            <person name="Ma J."/>
            <person name="Mitros T."/>
            <person name="Nelson W."/>
            <person name="Hyten D."/>
            <person name="Song Q."/>
            <person name="Thelen J."/>
            <person name="Cheng J."/>
            <person name="Xu D."/>
            <person name="Hellsten U."/>
            <person name="May G."/>
            <person name="Yu Y."/>
            <person name="Sakurai T."/>
            <person name="Umezawa T."/>
            <person name="Bhattacharyya M."/>
            <person name="Sandhu D."/>
            <person name="Valliyodan B."/>
            <person name="Lindquist E."/>
            <person name="Peto M."/>
            <person name="Grant D."/>
            <person name="Shu S."/>
            <person name="Goodstein D."/>
            <person name="Barry K."/>
            <person name="Futrell-Griggs M."/>
            <person name="Abernathy B."/>
            <person name="Du J."/>
            <person name="Tian Z."/>
            <person name="Zhu L."/>
            <person name="Gill N."/>
            <person name="Joshi T."/>
            <person name="Libault M."/>
            <person name="Sethuraman A."/>
            <person name="Zhang X."/>
            <person name="Shinozaki K."/>
            <person name="Nguyen H."/>
            <person name="Wing R."/>
            <person name="Cregan P."/>
            <person name="Specht J."/>
            <person name="Grimwood J."/>
            <person name="Rokhsar D."/>
            <person name="Stacey G."/>
            <person name="Shoemaker R."/>
            <person name="Jackson S."/>
        </authorList>
    </citation>
    <scope>NUCLEOTIDE SEQUENCE</scope>
    <source>
        <tissue evidence="2">Callus</tissue>
    </source>
</reference>
<evidence type="ECO:0000259" key="1">
    <source>
        <dbReference type="Pfam" id="PF21530"/>
    </source>
</evidence>
<dbReference type="PANTHER" id="PTHR23274">
    <property type="entry name" value="DNA HELICASE-RELATED"/>
    <property type="match status" value="1"/>
</dbReference>
<dbReference type="EMBL" id="CM000834">
    <property type="protein sequence ID" value="KRH75224.1"/>
    <property type="molecule type" value="Genomic_DNA"/>
</dbReference>
<dbReference type="Proteomes" id="UP000008827">
    <property type="component" value="Chromosome 1"/>
</dbReference>
<evidence type="ECO:0000313" key="4">
    <source>
        <dbReference type="Proteomes" id="UP000008827"/>
    </source>
</evidence>
<reference evidence="3" key="2">
    <citation type="submission" date="2018-02" db="UniProtKB">
        <authorList>
            <consortium name="EnsemblPlants"/>
        </authorList>
    </citation>
    <scope>IDENTIFICATION</scope>
    <source>
        <strain evidence="3">Williams 82</strain>
    </source>
</reference>
<dbReference type="InParanoid" id="A0A0R0LEH9"/>
<dbReference type="InterPro" id="IPR049163">
    <property type="entry name" value="Pif1-like_2B_dom"/>
</dbReference>
<proteinExistence type="predicted"/>
<evidence type="ECO:0000313" key="3">
    <source>
        <dbReference type="EnsemblPlants" id="KRH75224"/>
    </source>
</evidence>
<dbReference type="Pfam" id="PF21530">
    <property type="entry name" value="Pif1_2B_dom"/>
    <property type="match status" value="1"/>
</dbReference>
<organism evidence="2">
    <name type="scientific">Glycine max</name>
    <name type="common">Soybean</name>
    <name type="synonym">Glycine hispida</name>
    <dbReference type="NCBI Taxonomy" id="3847"/>
    <lineage>
        <taxon>Eukaryota</taxon>
        <taxon>Viridiplantae</taxon>
        <taxon>Streptophyta</taxon>
        <taxon>Embryophyta</taxon>
        <taxon>Tracheophyta</taxon>
        <taxon>Spermatophyta</taxon>
        <taxon>Magnoliopsida</taxon>
        <taxon>eudicotyledons</taxon>
        <taxon>Gunneridae</taxon>
        <taxon>Pentapetalae</taxon>
        <taxon>rosids</taxon>
        <taxon>fabids</taxon>
        <taxon>Fabales</taxon>
        <taxon>Fabaceae</taxon>
        <taxon>Papilionoideae</taxon>
        <taxon>50 kb inversion clade</taxon>
        <taxon>NPAAA clade</taxon>
        <taxon>indigoferoid/millettioid clade</taxon>
        <taxon>Phaseoleae</taxon>
        <taxon>Glycine</taxon>
        <taxon>Glycine subgen. Soja</taxon>
    </lineage>
</organism>
<dbReference type="PANTHER" id="PTHR23274:SF33">
    <property type="entry name" value="ANIMAL RPA1 DOMAIN PROTEIN"/>
    <property type="match status" value="1"/>
</dbReference>
<name>A0A0R0LEH9_SOYBN</name>
<sequence>MLFDYVLSLIPNHEKEYCNADSIDKSDELLNPVFALLPPEFLYSLQTSGIPNHKLKLKVGTPIMLLRNLDQTDGLCNGTRLIITKLGSNVIEAEVITGPNSGNRTYIPRINMSPSESAWPFKLIRRTFSKFLLPITANGCATTPNTFYSTTMARYISLG</sequence>
<dbReference type="InterPro" id="IPR027417">
    <property type="entry name" value="P-loop_NTPase"/>
</dbReference>
<gene>
    <name evidence="2" type="ORF">GLYMA_01G071200</name>
</gene>
<dbReference type="SUPFAM" id="SSF52540">
    <property type="entry name" value="P-loop containing nucleoside triphosphate hydrolases"/>
    <property type="match status" value="1"/>
</dbReference>
<dbReference type="STRING" id="3847.A0A0R0LEH9"/>
<protein>
    <recommendedName>
        <fullName evidence="1">DNA helicase Pif1-like 2B domain-containing protein</fullName>
    </recommendedName>
</protein>
<reference evidence="2 3" key="1">
    <citation type="journal article" date="2010" name="Nature">
        <title>Genome sequence of the palaeopolyploid soybean.</title>
        <authorList>
            <person name="Schmutz J."/>
            <person name="Cannon S.B."/>
            <person name="Schlueter J."/>
            <person name="Ma J."/>
            <person name="Mitros T."/>
            <person name="Nelson W."/>
            <person name="Hyten D.L."/>
            <person name="Song Q."/>
            <person name="Thelen J.J."/>
            <person name="Cheng J."/>
            <person name="Xu D."/>
            <person name="Hellsten U."/>
            <person name="May G.D."/>
            <person name="Yu Y."/>
            <person name="Sakurai T."/>
            <person name="Umezawa T."/>
            <person name="Bhattacharyya M.K."/>
            <person name="Sandhu D."/>
            <person name="Valliyodan B."/>
            <person name="Lindquist E."/>
            <person name="Peto M."/>
            <person name="Grant D."/>
            <person name="Shu S."/>
            <person name="Goodstein D."/>
            <person name="Barry K."/>
            <person name="Futrell-Griggs M."/>
            <person name="Abernathy B."/>
            <person name="Du J."/>
            <person name="Tian Z."/>
            <person name="Zhu L."/>
            <person name="Gill N."/>
            <person name="Joshi T."/>
            <person name="Libault M."/>
            <person name="Sethuraman A."/>
            <person name="Zhang X.-C."/>
            <person name="Shinozaki K."/>
            <person name="Nguyen H.T."/>
            <person name="Wing R.A."/>
            <person name="Cregan P."/>
            <person name="Specht J."/>
            <person name="Grimwood J."/>
            <person name="Rokhsar D."/>
            <person name="Stacey G."/>
            <person name="Shoemaker R.C."/>
            <person name="Jackson S.A."/>
        </authorList>
    </citation>
    <scope>NUCLEOTIDE SEQUENCE</scope>
    <source>
        <strain evidence="3">cv. Williams 82</strain>
        <tissue evidence="2">Callus</tissue>
    </source>
</reference>
<evidence type="ECO:0000313" key="2">
    <source>
        <dbReference type="EMBL" id="KRH75224.1"/>
    </source>
</evidence>
<dbReference type="AlphaFoldDB" id="A0A0R0LEH9"/>
<dbReference type="EnsemblPlants" id="KRH75224">
    <property type="protein sequence ID" value="KRH75224"/>
    <property type="gene ID" value="GLYMA_01G071200"/>
</dbReference>
<dbReference type="SMR" id="A0A0R0LEH9"/>
<accession>A0A0R0LEH9</accession>
<feature type="domain" description="DNA helicase Pif1-like 2B" evidence="1">
    <location>
        <begin position="40"/>
        <end position="86"/>
    </location>
</feature>
<dbReference type="Gramene" id="KRH75224">
    <property type="protein sequence ID" value="KRH75224"/>
    <property type="gene ID" value="GLYMA_01G071200"/>
</dbReference>